<evidence type="ECO:0000256" key="1">
    <source>
        <dbReference type="SAM" id="MobiDB-lite"/>
    </source>
</evidence>
<protein>
    <submittedName>
        <fullName evidence="3">Uncharacterized protein</fullName>
    </submittedName>
</protein>
<organism evidence="3 4">
    <name type="scientific">Tetrabaena socialis</name>
    <dbReference type="NCBI Taxonomy" id="47790"/>
    <lineage>
        <taxon>Eukaryota</taxon>
        <taxon>Viridiplantae</taxon>
        <taxon>Chlorophyta</taxon>
        <taxon>core chlorophytes</taxon>
        <taxon>Chlorophyceae</taxon>
        <taxon>CS clade</taxon>
        <taxon>Chlamydomonadales</taxon>
        <taxon>Tetrabaenaceae</taxon>
        <taxon>Tetrabaena</taxon>
    </lineage>
</organism>
<sequence>MAFCLATGRGTCPRERLFERLVDWAALFEATDYTRLIAPYEAAAGSASRTLAASSGMLLACAVAMPVVPNLIVAVVGLGLFVWSIFQTACAPLPTIAFMGLLCITSVFGAEHRETRWKMEPAAAVVGAGATRSKGPSGKTKSPAGKSPGKSPAKKRR</sequence>
<keyword evidence="2" id="KW-0812">Transmembrane</keyword>
<dbReference type="Proteomes" id="UP000236333">
    <property type="component" value="Unassembled WGS sequence"/>
</dbReference>
<feature type="region of interest" description="Disordered" evidence="1">
    <location>
        <begin position="127"/>
        <end position="157"/>
    </location>
</feature>
<accession>A0A2J8AJ11</accession>
<name>A0A2J8AJ11_9CHLO</name>
<evidence type="ECO:0000313" key="4">
    <source>
        <dbReference type="Proteomes" id="UP000236333"/>
    </source>
</evidence>
<keyword evidence="4" id="KW-1185">Reference proteome</keyword>
<dbReference type="AlphaFoldDB" id="A0A2J8AJ11"/>
<keyword evidence="2" id="KW-0472">Membrane</keyword>
<dbReference type="OrthoDB" id="548397at2759"/>
<feature type="transmembrane region" description="Helical" evidence="2">
    <location>
        <begin position="58"/>
        <end position="85"/>
    </location>
</feature>
<gene>
    <name evidence="3" type="ORF">TSOC_000584</name>
</gene>
<evidence type="ECO:0000256" key="2">
    <source>
        <dbReference type="SAM" id="Phobius"/>
    </source>
</evidence>
<comment type="caution">
    <text evidence="3">The sequence shown here is derived from an EMBL/GenBank/DDBJ whole genome shotgun (WGS) entry which is preliminary data.</text>
</comment>
<dbReference type="EMBL" id="PGGS01000008">
    <property type="protein sequence ID" value="PNH12498.1"/>
    <property type="molecule type" value="Genomic_DNA"/>
</dbReference>
<feature type="transmembrane region" description="Helical" evidence="2">
    <location>
        <begin position="91"/>
        <end position="110"/>
    </location>
</feature>
<proteinExistence type="predicted"/>
<keyword evidence="2" id="KW-1133">Transmembrane helix</keyword>
<evidence type="ECO:0000313" key="3">
    <source>
        <dbReference type="EMBL" id="PNH12498.1"/>
    </source>
</evidence>
<reference evidence="3 4" key="1">
    <citation type="journal article" date="2017" name="Mol. Biol. Evol.">
        <title>The 4-celled Tetrabaena socialis nuclear genome reveals the essential components for genetic control of cell number at the origin of multicellularity in the volvocine lineage.</title>
        <authorList>
            <person name="Featherston J."/>
            <person name="Arakaki Y."/>
            <person name="Hanschen E.R."/>
            <person name="Ferris P.J."/>
            <person name="Michod R.E."/>
            <person name="Olson B.J.S.C."/>
            <person name="Nozaki H."/>
            <person name="Durand P.M."/>
        </authorList>
    </citation>
    <scope>NUCLEOTIDE SEQUENCE [LARGE SCALE GENOMIC DNA]</scope>
    <source>
        <strain evidence="3 4">NIES-571</strain>
    </source>
</reference>